<dbReference type="GO" id="GO:0016740">
    <property type="term" value="F:transferase activity"/>
    <property type="evidence" value="ECO:0007669"/>
    <property type="project" value="UniProtKB-KW"/>
</dbReference>
<evidence type="ECO:0000313" key="2">
    <source>
        <dbReference type="EMBL" id="QGZ31543.1"/>
    </source>
</evidence>
<reference evidence="2 3" key="1">
    <citation type="submission" date="2019-12" db="EMBL/GenBank/DDBJ databases">
        <title>Complete genome sequence of Pseudomonas stutzeri.</title>
        <authorList>
            <person name="Lim S.R."/>
            <person name="Kim J.H."/>
        </authorList>
    </citation>
    <scope>NUCLEOTIDE SEQUENCE [LARGE SCALE GENOMIC DNA]</scope>
    <source>
        <strain evidence="2 3">PM101005</strain>
    </source>
</reference>
<keyword evidence="2" id="KW-0808">Transferase</keyword>
<sequence>MASPDSDSSDDLGRYPAAERTAPLAHDPFIIGLKQRLPEELRESFTDQQLAGLRSAFATRSWARHKVDLRGTFSLWSNQYYFVLVGGRNKRNLSRGQRNLSLAAKAGAITLFLFFSVLLGLVVLYLLKSALGINLLPNYSLGLWDWFKGH</sequence>
<dbReference type="RefSeq" id="WP_158189004.1">
    <property type="nucleotide sequence ID" value="NZ_CP046902.1"/>
</dbReference>
<keyword evidence="1" id="KW-0812">Transmembrane</keyword>
<dbReference type="EMBL" id="CP046902">
    <property type="protein sequence ID" value="QGZ31543.1"/>
    <property type="molecule type" value="Genomic_DNA"/>
</dbReference>
<proteinExistence type="predicted"/>
<evidence type="ECO:0000313" key="3">
    <source>
        <dbReference type="Proteomes" id="UP000438983"/>
    </source>
</evidence>
<protein>
    <submittedName>
        <fullName evidence="2">3-phosphoshikimate 1-carboxyvinyltransferase</fullName>
    </submittedName>
</protein>
<dbReference type="Proteomes" id="UP000438983">
    <property type="component" value="Chromosome"/>
</dbReference>
<gene>
    <name evidence="2" type="ORF">GQA94_16285</name>
</gene>
<dbReference type="AlphaFoldDB" id="A0A6I6LQF3"/>
<evidence type="ECO:0000256" key="1">
    <source>
        <dbReference type="SAM" id="Phobius"/>
    </source>
</evidence>
<feature type="transmembrane region" description="Helical" evidence="1">
    <location>
        <begin position="100"/>
        <end position="127"/>
    </location>
</feature>
<dbReference type="OrthoDB" id="6264467at2"/>
<accession>A0A6I6LQF3</accession>
<organism evidence="2 3">
    <name type="scientific">Stutzerimonas stutzeri</name>
    <name type="common">Pseudomonas stutzeri</name>
    <dbReference type="NCBI Taxonomy" id="316"/>
    <lineage>
        <taxon>Bacteria</taxon>
        <taxon>Pseudomonadati</taxon>
        <taxon>Pseudomonadota</taxon>
        <taxon>Gammaproteobacteria</taxon>
        <taxon>Pseudomonadales</taxon>
        <taxon>Pseudomonadaceae</taxon>
        <taxon>Stutzerimonas</taxon>
    </lineage>
</organism>
<keyword evidence="1" id="KW-0472">Membrane</keyword>
<keyword evidence="1" id="KW-1133">Transmembrane helix</keyword>
<name>A0A6I6LQF3_STUST</name>